<dbReference type="Proteomes" id="UP000297453">
    <property type="component" value="Unassembled WGS sequence"/>
</dbReference>
<dbReference type="CDD" id="cd08275">
    <property type="entry name" value="MDR3"/>
    <property type="match status" value="1"/>
</dbReference>
<dbReference type="OrthoDB" id="9792162at2"/>
<reference evidence="3" key="1">
    <citation type="journal article" date="2019" name="PLoS Negl. Trop. Dis.">
        <title>Revisiting the worldwide diversity of Leptospira species in the environment.</title>
        <authorList>
            <person name="Vincent A.T."/>
            <person name="Schiettekatte O."/>
            <person name="Bourhy P."/>
            <person name="Veyrier F.J."/>
            <person name="Picardeau M."/>
        </authorList>
    </citation>
    <scope>NUCLEOTIDE SEQUENCE [LARGE SCALE GENOMIC DNA]</scope>
    <source>
        <strain evidence="3">SSS9</strain>
    </source>
</reference>
<comment type="caution">
    <text evidence="3">The sequence shown here is derived from an EMBL/GenBank/DDBJ whole genome shotgun (WGS) entry which is preliminary data.</text>
</comment>
<evidence type="ECO:0000259" key="2">
    <source>
        <dbReference type="SMART" id="SM00829"/>
    </source>
</evidence>
<dbReference type="SUPFAM" id="SSF50129">
    <property type="entry name" value="GroES-like"/>
    <property type="match status" value="1"/>
</dbReference>
<dbReference type="InterPro" id="IPR013149">
    <property type="entry name" value="ADH-like_C"/>
</dbReference>
<sequence>MKQIVITKKGGPEVLKVKEVSDLVPNPGEVRISVRATGLNFADIMTRMGVYPDAPKFPCVVGYEVSGVIDKISPSVDPKWLGKEVLAISKFKGQAEQVVVPLDQVFEKPKSMSFEQAAAFPVNYLTAYQILIAMGGLRSNETLLIHNAGGGVGLAALEIANHIGAETFGTASQGKHEFLKKKGLKHAIDYRNQDWKAELLKLTQGRGVDMIMDPIGGKNMKWSYQALSSTGRVALFGLSTATERGLNGKLQKIKMLFQTPIFHSFQLLLANKGVFGVNMARLWHEKRKIRLWVDDLMEGQRQGWINPHVDKVFSFKDIGEAHSYIEERKNIGKVILIP</sequence>
<dbReference type="AlphaFoldDB" id="A0A4V6QKF4"/>
<accession>A0A4V6QKF4</accession>
<dbReference type="GO" id="GO:0016491">
    <property type="term" value="F:oxidoreductase activity"/>
    <property type="evidence" value="ECO:0007669"/>
    <property type="project" value="UniProtKB-KW"/>
</dbReference>
<organism evidence="3 4">
    <name type="scientific">Leptospira semungkisensis</name>
    <dbReference type="NCBI Taxonomy" id="2484985"/>
    <lineage>
        <taxon>Bacteria</taxon>
        <taxon>Pseudomonadati</taxon>
        <taxon>Spirochaetota</taxon>
        <taxon>Spirochaetia</taxon>
        <taxon>Leptospirales</taxon>
        <taxon>Leptospiraceae</taxon>
        <taxon>Leptospira</taxon>
    </lineage>
</organism>
<dbReference type="InterPro" id="IPR011032">
    <property type="entry name" value="GroES-like_sf"/>
</dbReference>
<dbReference type="InterPro" id="IPR020843">
    <property type="entry name" value="ER"/>
</dbReference>
<name>A0A4V6QKF4_9LEPT</name>
<dbReference type="SUPFAM" id="SSF51735">
    <property type="entry name" value="NAD(P)-binding Rossmann-fold domains"/>
    <property type="match status" value="1"/>
</dbReference>
<evidence type="ECO:0000313" key="4">
    <source>
        <dbReference type="Proteomes" id="UP000297453"/>
    </source>
</evidence>
<evidence type="ECO:0000256" key="1">
    <source>
        <dbReference type="ARBA" id="ARBA00023002"/>
    </source>
</evidence>
<dbReference type="Pfam" id="PF08240">
    <property type="entry name" value="ADH_N"/>
    <property type="match status" value="1"/>
</dbReference>
<dbReference type="Pfam" id="PF00107">
    <property type="entry name" value="ADH_zinc_N"/>
    <property type="match status" value="1"/>
</dbReference>
<keyword evidence="4" id="KW-1185">Reference proteome</keyword>
<dbReference type="Gene3D" id="3.40.50.720">
    <property type="entry name" value="NAD(P)-binding Rossmann-like Domain"/>
    <property type="match status" value="1"/>
</dbReference>
<gene>
    <name evidence="3" type="ORF">EHO59_16820</name>
</gene>
<dbReference type="InterPro" id="IPR013154">
    <property type="entry name" value="ADH-like_N"/>
</dbReference>
<proteinExistence type="predicted"/>
<dbReference type="PANTHER" id="PTHR44054:SF1">
    <property type="entry name" value="SYNAPTIC VESICLE MEMBRANE PROTEIN VAT-1 HOMOLOG"/>
    <property type="match status" value="1"/>
</dbReference>
<dbReference type="EMBL" id="RQEP01000019">
    <property type="protein sequence ID" value="TGJ99768.1"/>
    <property type="molecule type" value="Genomic_DNA"/>
</dbReference>
<evidence type="ECO:0000313" key="3">
    <source>
        <dbReference type="EMBL" id="TGJ99768.1"/>
    </source>
</evidence>
<keyword evidence="1" id="KW-0560">Oxidoreductase</keyword>
<feature type="domain" description="Enoyl reductase (ER)" evidence="2">
    <location>
        <begin position="10"/>
        <end position="336"/>
    </location>
</feature>
<dbReference type="PANTHER" id="PTHR44054">
    <property type="entry name" value="SYNAPTIC VESICLE MEMBRANE PROTEIN VAT-1 HOMOLOG-LIKE"/>
    <property type="match status" value="1"/>
</dbReference>
<dbReference type="SMART" id="SM00829">
    <property type="entry name" value="PKS_ER"/>
    <property type="match status" value="1"/>
</dbReference>
<dbReference type="Gene3D" id="3.90.180.10">
    <property type="entry name" value="Medium-chain alcohol dehydrogenases, catalytic domain"/>
    <property type="match status" value="1"/>
</dbReference>
<protein>
    <submittedName>
        <fullName evidence="3">Alcohol dehydrogenase</fullName>
    </submittedName>
</protein>
<dbReference type="InterPro" id="IPR052100">
    <property type="entry name" value="SV-ATPase_mito-regulator"/>
</dbReference>
<dbReference type="InterPro" id="IPR036291">
    <property type="entry name" value="NAD(P)-bd_dom_sf"/>
</dbReference>